<dbReference type="Pfam" id="PF01678">
    <property type="entry name" value="DAP_epimerase"/>
    <property type="match status" value="2"/>
</dbReference>
<dbReference type="GO" id="GO:0005829">
    <property type="term" value="C:cytosol"/>
    <property type="evidence" value="ECO:0007669"/>
    <property type="project" value="TreeGrafter"/>
</dbReference>
<feature type="binding site" evidence="3">
    <location>
        <begin position="74"/>
        <end position="75"/>
    </location>
    <ligand>
        <name>substrate</name>
    </ligand>
</feature>
<protein>
    <recommendedName>
        <fullName evidence="3 4">Diaminopimelate epimerase</fullName>
        <shortName evidence="3">DAP epimerase</shortName>
        <ecNumber evidence="3 4">5.1.1.7</ecNumber>
    </recommendedName>
    <alternativeName>
        <fullName evidence="3">PLP-independent amino acid racemase</fullName>
    </alternativeName>
</protein>
<evidence type="ECO:0000256" key="3">
    <source>
        <dbReference type="HAMAP-Rule" id="MF_00197"/>
    </source>
</evidence>
<feature type="binding site" evidence="3">
    <location>
        <begin position="211"/>
        <end position="212"/>
    </location>
    <ligand>
        <name>substrate</name>
    </ligand>
</feature>
<keyword evidence="3" id="KW-0963">Cytoplasm</keyword>
<evidence type="ECO:0000313" key="5">
    <source>
        <dbReference type="EMBL" id="HIS32010.1"/>
    </source>
</evidence>
<dbReference type="PANTHER" id="PTHR31689:SF0">
    <property type="entry name" value="DIAMINOPIMELATE EPIMERASE"/>
    <property type="match status" value="1"/>
</dbReference>
<reference evidence="5" key="1">
    <citation type="submission" date="2020-10" db="EMBL/GenBank/DDBJ databases">
        <authorList>
            <person name="Gilroy R."/>
        </authorList>
    </citation>
    <scope>NUCLEOTIDE SEQUENCE</scope>
    <source>
        <strain evidence="5">CHK190-19873</strain>
    </source>
</reference>
<gene>
    <name evidence="3 5" type="primary">dapF</name>
    <name evidence="5" type="ORF">IAB44_10750</name>
</gene>
<comment type="caution">
    <text evidence="5">The sequence shown here is derived from an EMBL/GenBank/DDBJ whole genome shotgun (WGS) entry which is preliminary data.</text>
</comment>
<feature type="site" description="Could be important to modulate the pK values of the two catalytic cysteine residues" evidence="3">
    <location>
        <position position="162"/>
    </location>
</feature>
<dbReference type="InterPro" id="IPR001653">
    <property type="entry name" value="DAP_epimerase_DapF"/>
</dbReference>
<evidence type="ECO:0000256" key="4">
    <source>
        <dbReference type="NCBIfam" id="TIGR00652"/>
    </source>
</evidence>
<comment type="subcellular location">
    <subcellularLocation>
        <location evidence="3">Cytoplasm</location>
    </subcellularLocation>
</comment>
<keyword evidence="2 3" id="KW-0413">Isomerase</keyword>
<feature type="binding site" evidence="3">
    <location>
        <position position="160"/>
    </location>
    <ligand>
        <name>substrate</name>
    </ligand>
</feature>
<accession>A0A9D1EU46</accession>
<dbReference type="Proteomes" id="UP000823935">
    <property type="component" value="Unassembled WGS sequence"/>
</dbReference>
<comment type="function">
    <text evidence="3">Catalyzes the stereoinversion of LL-2,6-diaminopimelate (L,L-DAP) to meso-diaminopimelate (meso-DAP), a precursor of L-lysine and an essential component of the bacterial peptidoglycan.</text>
</comment>
<feature type="binding site" evidence="3">
    <location>
        <position position="193"/>
    </location>
    <ligand>
        <name>substrate</name>
    </ligand>
</feature>
<dbReference type="HAMAP" id="MF_00197">
    <property type="entry name" value="DAP_epimerase"/>
    <property type="match status" value="1"/>
</dbReference>
<dbReference type="NCBIfam" id="TIGR00652">
    <property type="entry name" value="DapF"/>
    <property type="match status" value="1"/>
</dbReference>
<dbReference type="EC" id="5.1.1.7" evidence="3 4"/>
<name>A0A9D1EU46_9FIRM</name>
<keyword evidence="3" id="KW-0028">Amino-acid biosynthesis</keyword>
<comment type="subunit">
    <text evidence="3">Homodimer.</text>
</comment>
<sequence>MNVELERYYGLGNDYLVFDPNKNELKLNPENIKRICNRNFGVGSDGIMEGPIFTEEGMLVRIYNPDGTEAEKSGNGVRIFAKYLKDADYVQKTHICFRTVGGEVEATYLNEEGSKLKISMGKLSFWSDEIPVTGPRREVINEEMEFNHVNYLVSCVSIGNPHCVIPMLNISKDQVCRIGWFSESAPYFPQRVNTQIMKVIDRNNIEIEIFERGAGYTLASGSGACAAAGVAWKMGLTDEKMFVHMPGGVLEVEIDEDMKVTMTGDVCHIGKIRLSHSFSELLRSL</sequence>
<feature type="binding site" evidence="3">
    <location>
        <position position="13"/>
    </location>
    <ligand>
        <name>substrate</name>
    </ligand>
</feature>
<dbReference type="PANTHER" id="PTHR31689">
    <property type="entry name" value="DIAMINOPIMELATE EPIMERASE, CHLOROPLASTIC"/>
    <property type="match status" value="1"/>
</dbReference>
<evidence type="ECO:0000256" key="1">
    <source>
        <dbReference type="ARBA" id="ARBA00010219"/>
    </source>
</evidence>
<comment type="similarity">
    <text evidence="1 3">Belongs to the diaminopimelate epimerase family.</text>
</comment>
<feature type="binding site" evidence="3">
    <location>
        <position position="64"/>
    </location>
    <ligand>
        <name>substrate</name>
    </ligand>
</feature>
<evidence type="ECO:0000256" key="2">
    <source>
        <dbReference type="ARBA" id="ARBA00023235"/>
    </source>
</evidence>
<dbReference type="GO" id="GO:0009089">
    <property type="term" value="P:lysine biosynthetic process via diaminopimelate"/>
    <property type="evidence" value="ECO:0007669"/>
    <property type="project" value="UniProtKB-UniRule"/>
</dbReference>
<feature type="binding site" evidence="3">
    <location>
        <begin position="221"/>
        <end position="222"/>
    </location>
    <ligand>
        <name>substrate</name>
    </ligand>
</feature>
<dbReference type="SUPFAM" id="SSF54506">
    <property type="entry name" value="Diaminopimelate epimerase-like"/>
    <property type="match status" value="2"/>
</dbReference>
<dbReference type="AlphaFoldDB" id="A0A9D1EU46"/>
<comment type="catalytic activity">
    <reaction evidence="3">
        <text>(2S,6S)-2,6-diaminopimelate = meso-2,6-diaminopimelate</text>
        <dbReference type="Rhea" id="RHEA:15393"/>
        <dbReference type="ChEBI" id="CHEBI:57609"/>
        <dbReference type="ChEBI" id="CHEBI:57791"/>
        <dbReference type="EC" id="5.1.1.7"/>
    </reaction>
</comment>
<comment type="caution">
    <text evidence="3">Lacks conserved residue(s) required for the propagation of feature annotation.</text>
</comment>
<reference evidence="5" key="2">
    <citation type="journal article" date="2021" name="PeerJ">
        <title>Extensive microbial diversity within the chicken gut microbiome revealed by metagenomics and culture.</title>
        <authorList>
            <person name="Gilroy R."/>
            <person name="Ravi A."/>
            <person name="Getino M."/>
            <person name="Pursley I."/>
            <person name="Horton D.L."/>
            <person name="Alikhan N.F."/>
            <person name="Baker D."/>
            <person name="Gharbi K."/>
            <person name="Hall N."/>
            <person name="Watson M."/>
            <person name="Adriaenssens E.M."/>
            <person name="Foster-Nyarko E."/>
            <person name="Jarju S."/>
            <person name="Secka A."/>
            <person name="Antonio M."/>
            <person name="Oren A."/>
            <person name="Chaudhuri R.R."/>
            <person name="La Ragione R."/>
            <person name="Hildebrand F."/>
            <person name="Pallen M.J."/>
        </authorList>
    </citation>
    <scope>NUCLEOTIDE SEQUENCE</scope>
    <source>
        <strain evidence="5">CHK190-19873</strain>
    </source>
</reference>
<comment type="pathway">
    <text evidence="3">Amino-acid biosynthesis; L-lysine biosynthesis via DAP pathway; DL-2,6-diaminopimelate from LL-2,6-diaminopimelate: step 1/1.</text>
</comment>
<proteinExistence type="inferred from homology"/>
<organism evidence="5 6">
    <name type="scientific">Candidatus Limivivens intestinipullorum</name>
    <dbReference type="NCBI Taxonomy" id="2840858"/>
    <lineage>
        <taxon>Bacteria</taxon>
        <taxon>Bacillati</taxon>
        <taxon>Bacillota</taxon>
        <taxon>Clostridia</taxon>
        <taxon>Lachnospirales</taxon>
        <taxon>Lachnospiraceae</taxon>
        <taxon>Lachnospiraceae incertae sedis</taxon>
        <taxon>Candidatus Limivivens</taxon>
    </lineage>
</organism>
<dbReference type="Gene3D" id="3.10.310.10">
    <property type="entry name" value="Diaminopimelate Epimerase, Chain A, domain 1"/>
    <property type="match status" value="2"/>
</dbReference>
<dbReference type="EMBL" id="DVIQ01000065">
    <property type="protein sequence ID" value="HIS32010.1"/>
    <property type="molecule type" value="Genomic_DNA"/>
</dbReference>
<dbReference type="GO" id="GO:0008837">
    <property type="term" value="F:diaminopimelate epimerase activity"/>
    <property type="evidence" value="ECO:0007669"/>
    <property type="project" value="UniProtKB-UniRule"/>
</dbReference>
<keyword evidence="3" id="KW-0457">Lysine biosynthesis</keyword>
<evidence type="ECO:0000313" key="6">
    <source>
        <dbReference type="Proteomes" id="UP000823935"/>
    </source>
</evidence>
<feature type="site" description="Could be important to modulate the pK values of the two catalytic cysteine residues" evidence="3">
    <location>
        <position position="211"/>
    </location>
</feature>